<dbReference type="PANTHER" id="PTHR45786">
    <property type="entry name" value="DNA BINDING PROTEIN-LIKE"/>
    <property type="match status" value="1"/>
</dbReference>
<keyword evidence="2" id="KW-1185">Reference proteome</keyword>
<dbReference type="PANTHER" id="PTHR45786:SF74">
    <property type="entry name" value="ATP-DEPENDENT DNA HELICASE"/>
    <property type="match status" value="1"/>
</dbReference>
<sequence length="162" mass="18589">MDARNENMKQEIIENLSTVLSQCNPFARIYRLAYEILSNHESSSINNEDRGNNNGSAESGSSYVIISSSMRMHLIEGGDKRTYNLPTMEEVAAVIPIKHSNRSCRDIFVLSNDNNFTVLSKRITQVNRHLKERRRSSVNLDIIHVLNLRRREKTKGKMNIVL</sequence>
<protein>
    <submittedName>
        <fullName evidence="1">Uncharacterized protein</fullName>
    </submittedName>
</protein>
<name>A0A367KH16_RHIAZ</name>
<evidence type="ECO:0000313" key="2">
    <source>
        <dbReference type="Proteomes" id="UP000252139"/>
    </source>
</evidence>
<proteinExistence type="predicted"/>
<reference evidence="1 2" key="1">
    <citation type="journal article" date="2018" name="G3 (Bethesda)">
        <title>Phylogenetic and Phylogenomic Definition of Rhizopus Species.</title>
        <authorList>
            <person name="Gryganskyi A.P."/>
            <person name="Golan J."/>
            <person name="Dolatabadi S."/>
            <person name="Mondo S."/>
            <person name="Robb S."/>
            <person name="Idnurm A."/>
            <person name="Muszewska A."/>
            <person name="Steczkiewicz K."/>
            <person name="Masonjones S."/>
            <person name="Liao H.L."/>
            <person name="Gajdeczka M.T."/>
            <person name="Anike F."/>
            <person name="Vuek A."/>
            <person name="Anishchenko I.M."/>
            <person name="Voigt K."/>
            <person name="de Hoog G.S."/>
            <person name="Smith M.E."/>
            <person name="Heitman J."/>
            <person name="Vilgalys R."/>
            <person name="Stajich J.E."/>
        </authorList>
    </citation>
    <scope>NUCLEOTIDE SEQUENCE [LARGE SCALE GENOMIC DNA]</scope>
    <source>
        <strain evidence="1 2">CBS 357.93</strain>
    </source>
</reference>
<dbReference type="AlphaFoldDB" id="A0A367KH16"/>
<dbReference type="OrthoDB" id="2288743at2759"/>
<accession>A0A367KH16</accession>
<dbReference type="STRING" id="86630.A0A367KH16"/>
<organism evidence="1 2">
    <name type="scientific">Rhizopus azygosporus</name>
    <name type="common">Rhizopus microsporus var. azygosporus</name>
    <dbReference type="NCBI Taxonomy" id="86630"/>
    <lineage>
        <taxon>Eukaryota</taxon>
        <taxon>Fungi</taxon>
        <taxon>Fungi incertae sedis</taxon>
        <taxon>Mucoromycota</taxon>
        <taxon>Mucoromycotina</taxon>
        <taxon>Mucoromycetes</taxon>
        <taxon>Mucorales</taxon>
        <taxon>Mucorineae</taxon>
        <taxon>Rhizopodaceae</taxon>
        <taxon>Rhizopus</taxon>
    </lineage>
</organism>
<gene>
    <name evidence="1" type="ORF">CU097_009204</name>
</gene>
<dbReference type="Proteomes" id="UP000252139">
    <property type="component" value="Unassembled WGS sequence"/>
</dbReference>
<dbReference type="EMBL" id="PJQL01000023">
    <property type="protein sequence ID" value="RCI01142.1"/>
    <property type="molecule type" value="Genomic_DNA"/>
</dbReference>
<evidence type="ECO:0000313" key="1">
    <source>
        <dbReference type="EMBL" id="RCI01142.1"/>
    </source>
</evidence>
<comment type="caution">
    <text evidence="1">The sequence shown here is derived from an EMBL/GenBank/DDBJ whole genome shotgun (WGS) entry which is preliminary data.</text>
</comment>